<accession>A0A317UU99</accession>
<evidence type="ECO:0000313" key="2">
    <source>
        <dbReference type="Proteomes" id="UP000246171"/>
    </source>
</evidence>
<dbReference type="GeneID" id="37048149"/>
<organism evidence="1 2">
    <name type="scientific">Aspergillus eucalypticola (strain CBS 122712 / IBT 29274)</name>
    <dbReference type="NCBI Taxonomy" id="1448314"/>
    <lineage>
        <taxon>Eukaryota</taxon>
        <taxon>Fungi</taxon>
        <taxon>Dikarya</taxon>
        <taxon>Ascomycota</taxon>
        <taxon>Pezizomycotina</taxon>
        <taxon>Eurotiomycetes</taxon>
        <taxon>Eurotiomycetidae</taxon>
        <taxon>Eurotiales</taxon>
        <taxon>Aspergillaceae</taxon>
        <taxon>Aspergillus</taxon>
        <taxon>Aspergillus subgen. Circumdati</taxon>
    </lineage>
</organism>
<dbReference type="Proteomes" id="UP000246171">
    <property type="component" value="Unassembled WGS sequence"/>
</dbReference>
<reference evidence="1" key="1">
    <citation type="submission" date="2016-12" db="EMBL/GenBank/DDBJ databases">
        <title>The genomes of Aspergillus section Nigri reveals drivers in fungal speciation.</title>
        <authorList>
            <consortium name="DOE Joint Genome Institute"/>
            <person name="Vesth T.C."/>
            <person name="Nybo J."/>
            <person name="Theobald S."/>
            <person name="Brandl J."/>
            <person name="Frisvad J.C."/>
            <person name="Nielsen K.F."/>
            <person name="Lyhne E.K."/>
            <person name="Kogle M.E."/>
            <person name="Kuo A."/>
            <person name="Riley R."/>
            <person name="Clum A."/>
            <person name="Nolan M."/>
            <person name="Lipzen A."/>
            <person name="Salamov A."/>
            <person name="Henrissat B."/>
            <person name="Wiebenga A."/>
            <person name="De vries R.P."/>
            <person name="Grigoriev I.V."/>
            <person name="Mortensen U.H."/>
            <person name="Andersen M.R."/>
            <person name="Baker S.E."/>
        </authorList>
    </citation>
    <scope>NUCLEOTIDE SEQUENCE</scope>
    <source>
        <strain evidence="1">CBS 122712</strain>
    </source>
</reference>
<dbReference type="AlphaFoldDB" id="A0A317UU99"/>
<dbReference type="EMBL" id="MSFU01000032">
    <property type="protein sequence ID" value="PWY64117.1"/>
    <property type="molecule type" value="Genomic_DNA"/>
</dbReference>
<dbReference type="RefSeq" id="XP_025383658.1">
    <property type="nucleotide sequence ID" value="XM_025526187.1"/>
</dbReference>
<name>A0A317UU99_ASPEC</name>
<protein>
    <submittedName>
        <fullName evidence="1">Uncharacterized protein</fullName>
    </submittedName>
</protein>
<keyword evidence="2" id="KW-1185">Reference proteome</keyword>
<gene>
    <name evidence="1" type="ORF">BO83DRAFT_144592</name>
</gene>
<dbReference type="VEuPathDB" id="FungiDB:BO83DRAFT_144592"/>
<sequence length="73" mass="8035">MAISIHLKPADMEHGKTESTDLAIANVISQKSAAQVGRHLARQHPDGTVHLVRKEVSLSLETRYKDPILDIVP</sequence>
<evidence type="ECO:0000313" key="1">
    <source>
        <dbReference type="EMBL" id="PWY64117.1"/>
    </source>
</evidence>
<comment type="caution">
    <text evidence="1">The sequence shown here is derived from an EMBL/GenBank/DDBJ whole genome shotgun (WGS) entry which is preliminary data.</text>
</comment>
<proteinExistence type="predicted"/>